<dbReference type="GeneTree" id="ENSGT00440000039028"/>
<feature type="region of interest" description="Disordered" evidence="2">
    <location>
        <begin position="497"/>
        <end position="529"/>
    </location>
</feature>
<feature type="domain" description="HTH CENPB-type" evidence="3">
    <location>
        <begin position="167"/>
        <end position="241"/>
    </location>
</feature>
<dbReference type="Pfam" id="PF09607">
    <property type="entry name" value="BrkDBD"/>
    <property type="match status" value="1"/>
</dbReference>
<reference evidence="4" key="2">
    <citation type="submission" date="2025-09" db="UniProtKB">
        <authorList>
            <consortium name="Ensembl"/>
        </authorList>
    </citation>
    <scope>IDENTIFICATION</scope>
</reference>
<name>A0A8C5PIQ1_9ANUR</name>
<dbReference type="PROSITE" id="PS51253">
    <property type="entry name" value="HTH_CENPB"/>
    <property type="match status" value="1"/>
</dbReference>
<organism evidence="4 5">
    <name type="scientific">Leptobrachium leishanense</name>
    <name type="common">Leishan spiny toad</name>
    <dbReference type="NCBI Taxonomy" id="445787"/>
    <lineage>
        <taxon>Eukaryota</taxon>
        <taxon>Metazoa</taxon>
        <taxon>Chordata</taxon>
        <taxon>Craniata</taxon>
        <taxon>Vertebrata</taxon>
        <taxon>Euteleostomi</taxon>
        <taxon>Amphibia</taxon>
        <taxon>Batrachia</taxon>
        <taxon>Anura</taxon>
        <taxon>Pelobatoidea</taxon>
        <taxon>Megophryidae</taxon>
        <taxon>Leptobrachium</taxon>
    </lineage>
</organism>
<evidence type="ECO:0000256" key="1">
    <source>
        <dbReference type="ARBA" id="ARBA00023125"/>
    </source>
</evidence>
<reference evidence="4" key="1">
    <citation type="submission" date="2025-08" db="UniProtKB">
        <authorList>
            <consortium name="Ensembl"/>
        </authorList>
    </citation>
    <scope>IDENTIFICATION</scope>
</reference>
<dbReference type="Gene3D" id="1.10.10.60">
    <property type="entry name" value="Homeodomain-like"/>
    <property type="match status" value="2"/>
</dbReference>
<proteinExistence type="predicted"/>
<dbReference type="InterPro" id="IPR010921">
    <property type="entry name" value="Trp_repressor/repl_initiator"/>
</dbReference>
<dbReference type="InterPro" id="IPR006600">
    <property type="entry name" value="HTH_CenpB_DNA-bd_dom"/>
</dbReference>
<dbReference type="PANTHER" id="PTHR19303">
    <property type="entry name" value="TRANSPOSON"/>
    <property type="match status" value="1"/>
</dbReference>
<sequence>MLCDCVSVSAIHMFESVCVCMSLPSHFLLSQKGTVRSPVRSRRPITVISRIHRSRVTPVPHACFGLNTVPVYKIHMVTGFPVSQIYRNPSLLFTCTAADIPYFLKFIFSSIIQQRSSYDASFKLNVIKAAESSNNSATARQFGIAESTVRDWRKKKTELEMMPRTKKACRGLSSAYPKLESTLYDWIVEHRNNGYAISRTAIRLHALTLKKSAEFGVHSNFLASAGWCKRFMERHNVTLRQRKKLSQKLPKDLEEKVDSFHRYVLKLRHQHNYDLGQIGNMDETPMTFDLPGNRSVHTQGEKTVLVKTTVHEKAHFTVVLTCMADGTKLKPLVIFKRKTLPKSAKFPSGVVVRAQPNGWMDEDGIRFWLDKIWCHRPGSLLRKRALLVWDMFSAHLKESIKSAVRNACTDIAVIPSGLTSQLQPLDVCLNKPFKDRLRQMWADWMCSDAVTTTKSGLPQRPDITAVCRWVKDAWESMPPEMIQKSFRKCGISNAMDGTDDDAIYEDDENSEDETDDTIDPYLDTEGLGW</sequence>
<dbReference type="Ensembl" id="ENSLLET00000024233.1">
    <property type="protein sequence ID" value="ENSLLEP00000023350.1"/>
    <property type="gene ID" value="ENSLLEG00000014803.1"/>
</dbReference>
<evidence type="ECO:0000256" key="2">
    <source>
        <dbReference type="SAM" id="MobiDB-lite"/>
    </source>
</evidence>
<evidence type="ECO:0000259" key="3">
    <source>
        <dbReference type="PROSITE" id="PS51253"/>
    </source>
</evidence>
<dbReference type="InterPro" id="IPR009057">
    <property type="entry name" value="Homeodomain-like_sf"/>
</dbReference>
<evidence type="ECO:0000313" key="5">
    <source>
        <dbReference type="Proteomes" id="UP000694569"/>
    </source>
</evidence>
<dbReference type="PANTHER" id="PTHR19303:SF74">
    <property type="entry name" value="POGO TRANSPOSABLE ELEMENT WITH KRAB DOMAIN"/>
    <property type="match status" value="1"/>
</dbReference>
<dbReference type="Proteomes" id="UP000694569">
    <property type="component" value="Unplaced"/>
</dbReference>
<keyword evidence="1" id="KW-0238">DNA-binding</keyword>
<keyword evidence="5" id="KW-1185">Reference proteome</keyword>
<dbReference type="InterPro" id="IPR050863">
    <property type="entry name" value="CenT-Element_Derived"/>
</dbReference>
<dbReference type="SMART" id="SM00674">
    <property type="entry name" value="CENPB"/>
    <property type="match status" value="1"/>
</dbReference>
<feature type="compositionally biased region" description="Acidic residues" evidence="2">
    <location>
        <begin position="497"/>
        <end position="518"/>
    </location>
</feature>
<accession>A0A8C5PIQ1</accession>
<dbReference type="Pfam" id="PF03221">
    <property type="entry name" value="HTH_Tnp_Tc5"/>
    <property type="match status" value="1"/>
</dbReference>
<protein>
    <recommendedName>
        <fullName evidence="3">HTH CENPB-type domain-containing protein</fullName>
    </recommendedName>
</protein>
<dbReference type="SUPFAM" id="SSF48295">
    <property type="entry name" value="TrpR-like"/>
    <property type="match status" value="1"/>
</dbReference>
<dbReference type="Pfam" id="PF03184">
    <property type="entry name" value="DDE_1"/>
    <property type="match status" value="1"/>
</dbReference>
<dbReference type="GO" id="GO:0005634">
    <property type="term" value="C:nucleus"/>
    <property type="evidence" value="ECO:0007669"/>
    <property type="project" value="TreeGrafter"/>
</dbReference>
<dbReference type="InterPro" id="IPR018586">
    <property type="entry name" value="Brinker_DNA-bd"/>
</dbReference>
<dbReference type="OrthoDB" id="2162928at2759"/>
<evidence type="ECO:0000313" key="4">
    <source>
        <dbReference type="Ensembl" id="ENSLLEP00000023350.1"/>
    </source>
</evidence>
<dbReference type="GO" id="GO:0043565">
    <property type="term" value="F:sequence-specific DNA binding"/>
    <property type="evidence" value="ECO:0007669"/>
    <property type="project" value="InterPro"/>
</dbReference>
<dbReference type="SUPFAM" id="SSF46689">
    <property type="entry name" value="Homeodomain-like"/>
    <property type="match status" value="1"/>
</dbReference>
<dbReference type="AlphaFoldDB" id="A0A8C5PIQ1"/>
<dbReference type="InterPro" id="IPR004875">
    <property type="entry name" value="DDE_SF_endonuclease_dom"/>
</dbReference>